<dbReference type="InterPro" id="IPR006528">
    <property type="entry name" value="Phage_head_morphogenesis_dom"/>
</dbReference>
<evidence type="ECO:0000313" key="2">
    <source>
        <dbReference type="EMBL" id="MDA6068655.1"/>
    </source>
</evidence>
<comment type="caution">
    <text evidence="2">The sequence shown here is derived from an EMBL/GenBank/DDBJ whole genome shotgun (WGS) entry which is preliminary data.</text>
</comment>
<dbReference type="Proteomes" id="UP001212170">
    <property type="component" value="Unassembled WGS sequence"/>
</dbReference>
<accession>A0ABT4W7X3</accession>
<reference evidence="2 3" key="1">
    <citation type="journal article" date="2023" name="Chemosphere">
        <title>Whole genome analysis of Flavobacterium aziz-sancarii sp. nov., isolated from Ardley Island (Antarctica), revealed a rich resistome and bioremediation potential.</title>
        <authorList>
            <person name="Otur C."/>
            <person name="Okay S."/>
            <person name="Kurt-Kizildogan A."/>
        </authorList>
    </citation>
    <scope>NUCLEOTIDE SEQUENCE [LARGE SCALE GENOMIC DNA]</scope>
    <source>
        <strain evidence="2 3">AC</strain>
    </source>
</reference>
<dbReference type="RefSeq" id="WP_271334523.1">
    <property type="nucleotide sequence ID" value="NZ_JAMZNK010000004.1"/>
</dbReference>
<proteinExistence type="predicted"/>
<dbReference type="EMBL" id="JAMZNK010000004">
    <property type="protein sequence ID" value="MDA6068655.1"/>
    <property type="molecule type" value="Genomic_DNA"/>
</dbReference>
<evidence type="ECO:0000313" key="3">
    <source>
        <dbReference type="Proteomes" id="UP001212170"/>
    </source>
</evidence>
<sequence>MHYRSKCCDSDHKAVELKNDGIFSRLIESYIREIFNSVSGGGSKGAINQLLKHYFDHLSEGLNVGYNSSSVFYDEDLALALKNDIALFSAFKESSFRKLLESFLTENNEVVPWSKFKKKALELNIEYNERYLKTEYHHTVATANNVEKWKSFVADSDLYPNLKYNAIHDSRTREKHRVLDGLILPINHPFWKDHMTPIDWGCRCDVEQTDEDPSDVIPDFEAKARFKNNAALSQKIFGEIVYKEVLNSNEIKDAEKMASKLIEDIS</sequence>
<protein>
    <submittedName>
        <fullName evidence="2">Phage head morphogenesis protein</fullName>
    </submittedName>
</protein>
<dbReference type="NCBIfam" id="TIGR01641">
    <property type="entry name" value="phageSPP1_gp7"/>
    <property type="match status" value="1"/>
</dbReference>
<organism evidence="2 3">
    <name type="scientific">Flavobacterium azizsancarii</name>
    <dbReference type="NCBI Taxonomy" id="2961580"/>
    <lineage>
        <taxon>Bacteria</taxon>
        <taxon>Pseudomonadati</taxon>
        <taxon>Bacteroidota</taxon>
        <taxon>Flavobacteriia</taxon>
        <taxon>Flavobacteriales</taxon>
        <taxon>Flavobacteriaceae</taxon>
        <taxon>Flavobacterium</taxon>
    </lineage>
</organism>
<name>A0ABT4W7X3_9FLAO</name>
<gene>
    <name evidence="2" type="ORF">NJT12_03390</name>
</gene>
<evidence type="ECO:0000259" key="1">
    <source>
        <dbReference type="Pfam" id="PF04233"/>
    </source>
</evidence>
<dbReference type="Pfam" id="PF04233">
    <property type="entry name" value="Phage_Mu_F"/>
    <property type="match status" value="1"/>
</dbReference>
<keyword evidence="3" id="KW-1185">Reference proteome</keyword>
<feature type="domain" description="Phage head morphogenesis" evidence="1">
    <location>
        <begin position="119"/>
        <end position="206"/>
    </location>
</feature>